<feature type="region of interest" description="Disordered" evidence="6">
    <location>
        <begin position="511"/>
        <end position="534"/>
    </location>
</feature>
<dbReference type="GO" id="GO:0003677">
    <property type="term" value="F:DNA binding"/>
    <property type="evidence" value="ECO:0007669"/>
    <property type="project" value="UniProtKB-KW"/>
</dbReference>
<dbReference type="InterPro" id="IPR002093">
    <property type="entry name" value="BRCA2_repeat"/>
</dbReference>
<dbReference type="InterPro" id="IPR015252">
    <property type="entry name" value="BRCA2_hlx"/>
</dbReference>
<evidence type="ECO:0000256" key="1">
    <source>
        <dbReference type="ARBA" id="ARBA00022737"/>
    </source>
</evidence>
<dbReference type="FunFam" id="2.40.50.140:FF:000262">
    <property type="entry name" value="Protein BREAST CANCER SUSCEPTIBILITY 2 homolog B"/>
    <property type="match status" value="1"/>
</dbReference>
<evidence type="ECO:0000256" key="3">
    <source>
        <dbReference type="ARBA" id="ARBA00023125"/>
    </source>
</evidence>
<gene>
    <name evidence="8" type="ORF">D8674_000033</name>
</gene>
<dbReference type="OrthoDB" id="21095at2759"/>
<feature type="region of interest" description="Disordered" evidence="6">
    <location>
        <begin position="392"/>
        <end position="411"/>
    </location>
</feature>
<keyword evidence="1" id="KW-0677">Repeat</keyword>
<dbReference type="PANTHER" id="PTHR11289">
    <property type="entry name" value="BREAST CANCER TYPE 2 SUSCEPTIBILITY PROTEIN BRCA2"/>
    <property type="match status" value="1"/>
</dbReference>
<keyword evidence="3" id="KW-0238">DNA-binding</keyword>
<dbReference type="Gene3D" id="2.40.50.140">
    <property type="entry name" value="Nucleic acid-binding proteins"/>
    <property type="match status" value="3"/>
</dbReference>
<dbReference type="GO" id="GO:0000724">
    <property type="term" value="P:double-strand break repair via homologous recombination"/>
    <property type="evidence" value="ECO:0007669"/>
    <property type="project" value="InterPro"/>
</dbReference>
<protein>
    <recommendedName>
        <fullName evidence="7">Tower domain-containing protein</fullName>
    </recommendedName>
</protein>
<feature type="region of interest" description="Disordered" evidence="6">
    <location>
        <begin position="434"/>
        <end position="454"/>
    </location>
</feature>
<proteinExistence type="predicted"/>
<keyword evidence="5" id="KW-0234">DNA repair</keyword>
<dbReference type="EMBL" id="SMOL01000768">
    <property type="protein sequence ID" value="KAB2597113.1"/>
    <property type="molecule type" value="Genomic_DNA"/>
</dbReference>
<dbReference type="CDD" id="cd04493">
    <property type="entry name" value="BRCA2DBD_OB1"/>
    <property type="match status" value="1"/>
</dbReference>
<name>A0A5N5F2W1_9ROSA</name>
<reference evidence="8 9" key="1">
    <citation type="submission" date="2019-09" db="EMBL/GenBank/DDBJ databases">
        <authorList>
            <person name="Ou C."/>
        </authorList>
    </citation>
    <scope>NUCLEOTIDE SEQUENCE [LARGE SCALE GENOMIC DNA]</scope>
    <source>
        <strain evidence="8">S2</strain>
        <tissue evidence="8">Leaf</tissue>
    </source>
</reference>
<dbReference type="GO" id="GO:0006355">
    <property type="term" value="P:regulation of DNA-templated transcription"/>
    <property type="evidence" value="ECO:0007669"/>
    <property type="project" value="TreeGrafter"/>
</dbReference>
<dbReference type="InterPro" id="IPR015187">
    <property type="entry name" value="BRCA2_OB_1"/>
</dbReference>
<keyword evidence="9" id="KW-1185">Reference proteome</keyword>
<dbReference type="InterPro" id="IPR015205">
    <property type="entry name" value="Tower_dom"/>
</dbReference>
<dbReference type="Pfam" id="PF09169">
    <property type="entry name" value="BRCA-2_helical"/>
    <property type="match status" value="1"/>
</dbReference>
<dbReference type="InterPro" id="IPR012340">
    <property type="entry name" value="NA-bd_OB-fold"/>
</dbReference>
<dbReference type="InterPro" id="IPR015525">
    <property type="entry name" value="BRCA2"/>
</dbReference>
<dbReference type="SUPFAM" id="SSF50249">
    <property type="entry name" value="Nucleic acid-binding proteins"/>
    <property type="match status" value="3"/>
</dbReference>
<feature type="domain" description="Tower" evidence="7">
    <location>
        <begin position="837"/>
        <end position="878"/>
    </location>
</feature>
<dbReference type="SMART" id="SM01341">
    <property type="entry name" value="Tower"/>
    <property type="match status" value="1"/>
</dbReference>
<organism evidence="8 9">
    <name type="scientific">Pyrus ussuriensis x Pyrus communis</name>
    <dbReference type="NCBI Taxonomy" id="2448454"/>
    <lineage>
        <taxon>Eukaryota</taxon>
        <taxon>Viridiplantae</taxon>
        <taxon>Streptophyta</taxon>
        <taxon>Embryophyta</taxon>
        <taxon>Tracheophyta</taxon>
        <taxon>Spermatophyta</taxon>
        <taxon>Magnoliopsida</taxon>
        <taxon>eudicotyledons</taxon>
        <taxon>Gunneridae</taxon>
        <taxon>Pentapetalae</taxon>
        <taxon>rosids</taxon>
        <taxon>fabids</taxon>
        <taxon>Rosales</taxon>
        <taxon>Rosaceae</taxon>
        <taxon>Amygdaloideae</taxon>
        <taxon>Maleae</taxon>
        <taxon>Pyrus</taxon>
    </lineage>
</organism>
<evidence type="ECO:0000256" key="2">
    <source>
        <dbReference type="ARBA" id="ARBA00022763"/>
    </source>
</evidence>
<accession>A0A5N5F2W1</accession>
<dbReference type="AlphaFoldDB" id="A0A5N5F2W1"/>
<dbReference type="PROSITE" id="PS50138">
    <property type="entry name" value="BRCA2_REPEAT"/>
    <property type="match status" value="1"/>
</dbReference>
<evidence type="ECO:0000256" key="4">
    <source>
        <dbReference type="ARBA" id="ARBA00023172"/>
    </source>
</evidence>
<keyword evidence="4" id="KW-0233">DNA recombination</keyword>
<evidence type="ECO:0000259" key="7">
    <source>
        <dbReference type="SMART" id="SM01341"/>
    </source>
</evidence>
<feature type="compositionally biased region" description="Polar residues" evidence="6">
    <location>
        <begin position="394"/>
        <end position="411"/>
    </location>
</feature>
<dbReference type="Proteomes" id="UP000327157">
    <property type="component" value="Chromosome 1"/>
</dbReference>
<dbReference type="PANTHER" id="PTHR11289:SF0">
    <property type="entry name" value="BREAST CANCER TYPE 2 SUSCEPTIBILITY PROTEIN"/>
    <property type="match status" value="1"/>
</dbReference>
<dbReference type="SUPFAM" id="SSF81878">
    <property type="entry name" value="BRCA2 tower domain"/>
    <property type="match status" value="1"/>
</dbReference>
<reference evidence="9" key="2">
    <citation type="submission" date="2019-10" db="EMBL/GenBank/DDBJ databases">
        <title>A de novo genome assembly of a pear dwarfing rootstock.</title>
        <authorList>
            <person name="Wang F."/>
            <person name="Wang J."/>
            <person name="Li S."/>
            <person name="Zhang Y."/>
            <person name="Fang M."/>
            <person name="Ma L."/>
            <person name="Zhao Y."/>
            <person name="Jiang S."/>
        </authorList>
    </citation>
    <scope>NUCLEOTIDE SEQUENCE [LARGE SCALE GENOMIC DNA]</scope>
</reference>
<evidence type="ECO:0000256" key="5">
    <source>
        <dbReference type="ARBA" id="ARBA00023204"/>
    </source>
</evidence>
<comment type="caution">
    <text evidence="8">The sequence shown here is derived from an EMBL/GenBank/DDBJ whole genome shotgun (WGS) entry which is preliminary data.</text>
</comment>
<evidence type="ECO:0000256" key="6">
    <source>
        <dbReference type="SAM" id="MobiDB-lite"/>
    </source>
</evidence>
<dbReference type="InterPro" id="IPR036315">
    <property type="entry name" value="BRCA2_hlx_sf"/>
</dbReference>
<keyword evidence="2" id="KW-0227">DNA damage</keyword>
<evidence type="ECO:0000313" key="9">
    <source>
        <dbReference type="Proteomes" id="UP000327157"/>
    </source>
</evidence>
<reference evidence="8 9" key="3">
    <citation type="submission" date="2019-11" db="EMBL/GenBank/DDBJ databases">
        <title>A de novo genome assembly of a pear dwarfing rootstock.</title>
        <authorList>
            <person name="Wang F."/>
            <person name="Wang J."/>
            <person name="Li S."/>
            <person name="Zhang Y."/>
            <person name="Fang M."/>
            <person name="Ma L."/>
            <person name="Zhao Y."/>
            <person name="Jiang S."/>
        </authorList>
    </citation>
    <scope>NUCLEOTIDE SEQUENCE [LARGE SCALE GENOMIC DNA]</scope>
    <source>
        <strain evidence="8">S2</strain>
        <tissue evidence="8">Leaf</tissue>
    </source>
</reference>
<evidence type="ECO:0000313" key="8">
    <source>
        <dbReference type="EMBL" id="KAB2597113.1"/>
    </source>
</evidence>
<dbReference type="SUPFAM" id="SSF81872">
    <property type="entry name" value="BRCA2 helical domain"/>
    <property type="match status" value="1"/>
</dbReference>
<sequence>MATWHMCSDAGNNYRWYPDPKPEAINGVVCRPSESDRSSSSRLPSMGDVLLQGCSKLAEAEIRNQVVEGGGAGMFRNGFGKPVAVKQSSLAKASSLLLGSQIATPSGQVQATIMSSRSGCGGGGAGGGGGGCVDGLSNSLFHTGSGKMVNISPDSLVRAKTLLGFQDDDNAPTKIGGFGFNSAAPVAGTPLIMNKTVSLQTRFQNDPKRFNLTPDKVKPSSIKFHTAGARSISVSTDAIQRARSLLGDPELGNFFNEANAGDLGFSFSKGSPHDNRTPVSHQKKINNNFLTNTSPSPLQPLCNQLQSSAISSGTNLITQFNGVSNETASRSNCKLAYRQNSLSKTQNTVDNNCLANGIGLRTNHAGMPPATPLFDIGTLATNNTQMTGVKRSLGRSSISPFKTSPSPLQPLSNQLRSSAISSGTNLITQFNGVSNETASRSNSELPYRQNPLSKTHNTVENNCLANGIGLRTIHAGKPPAKLLVDISNTVGTTAMNTTQITGVKRRLGRSSISPFKKPRTNSSTPLHRNVPLVPNGVSTLSSDHSCSKRRVSTRYPSPVTRMYVKKYFGIPRPDQNMLGCLSDPVRRITATNAEKYTFVDESGLNCIGAEAFVHMLACYGASMQYTSREWVTNHYKWVVWKLACYERYYPAKSFGKFLTVSNVLEELKYRYEREVNHGHRSAIKKILEGDASPSSLVVLCISAIRSNCDPNMETSSGAENSNAAKVELTDGWYSVDAVLDALLSKQLASGKLFVGQKLRIWGAALCGCAGPVSPLEVSKQVSLRLHINGTYRAHWADQLGFCKGVCAPLAFKCAKSGGGPVPRTLVGVKRIYPVLYKERLSNGRSIVRSERLETQMVESHQQRRSNVIEGVISEFQRGLEHSHLCNDSDDEGAKLLKILQTAAEPEILMAEMSAEQLKSFTKYQAKLEAIKQSDMEKSILKALEDAGLSEREVTPFMRVRVVGLTRKLYQGKDSSKEGLITIWNPSEKQKSELVEGCAYSISGLIPTSSDGDILKLLARGSTTKWQPLSQQAINYFKPFFSPRESVLLSDLGKVPLSSEFDIAASVVFVGEAYIAAQQKKQWVFVTDGSKSELKSEGFCDSLLAICFSSPYIDNVSNDPINYNLTGSTVGFCNLTKREKDEMNSLWVAEAAENSAYFLSFDNPRCSHLKDAAASSERWKRMSSLTINRLKERVLFIIGANLGHQHPNLIGTSFVWEVTVKSMNAGKVASNFVRHFCVVTLALIW</sequence>
<dbReference type="Pfam" id="PF09103">
    <property type="entry name" value="BRCA-2_OB1"/>
    <property type="match status" value="1"/>
</dbReference>